<accession>A0A3P7N7X3</accession>
<dbReference type="Proteomes" id="UP000281553">
    <property type="component" value="Unassembled WGS sequence"/>
</dbReference>
<keyword evidence="3" id="KW-1185">Reference proteome</keyword>
<keyword evidence="1" id="KW-0472">Membrane</keyword>
<reference evidence="2 3" key="1">
    <citation type="submission" date="2018-11" db="EMBL/GenBank/DDBJ databases">
        <authorList>
            <consortium name="Pathogen Informatics"/>
        </authorList>
    </citation>
    <scope>NUCLEOTIDE SEQUENCE [LARGE SCALE GENOMIC DNA]</scope>
</reference>
<name>A0A3P7N7X3_DIBLA</name>
<dbReference type="EMBL" id="UYRU01093537">
    <property type="protein sequence ID" value="VDN38615.1"/>
    <property type="molecule type" value="Genomic_DNA"/>
</dbReference>
<sequence length="179" mass="21661">MARKQECYRIVALHGLLFACCKIGQGLVTFAMGIHIYVLQYHIRSNEGWRRLVFLCTIRDLFMLLELCVHMVHTWTCYMWQLNLHNCGITHAVRLFRPFKRIRRFLAARLYQDEVILETRENKKKRKKKRRDLDYIYVNYLQTLSSRLTEERLEQCLGWLVEHENLPQELTVFMENMGY</sequence>
<evidence type="ECO:0000313" key="2">
    <source>
        <dbReference type="EMBL" id="VDN38615.1"/>
    </source>
</evidence>
<evidence type="ECO:0000256" key="1">
    <source>
        <dbReference type="SAM" id="Phobius"/>
    </source>
</evidence>
<proteinExistence type="predicted"/>
<dbReference type="PROSITE" id="PS51257">
    <property type="entry name" value="PROKAR_LIPOPROTEIN"/>
    <property type="match status" value="1"/>
</dbReference>
<keyword evidence="1" id="KW-0812">Transmembrane</keyword>
<evidence type="ECO:0000313" key="3">
    <source>
        <dbReference type="Proteomes" id="UP000281553"/>
    </source>
</evidence>
<dbReference type="OrthoDB" id="6243181at2759"/>
<dbReference type="AlphaFoldDB" id="A0A3P7N7X3"/>
<protein>
    <submittedName>
        <fullName evidence="2">Uncharacterized protein</fullName>
    </submittedName>
</protein>
<organism evidence="2 3">
    <name type="scientific">Dibothriocephalus latus</name>
    <name type="common">Fish tapeworm</name>
    <name type="synonym">Diphyllobothrium latum</name>
    <dbReference type="NCBI Taxonomy" id="60516"/>
    <lineage>
        <taxon>Eukaryota</taxon>
        <taxon>Metazoa</taxon>
        <taxon>Spiralia</taxon>
        <taxon>Lophotrochozoa</taxon>
        <taxon>Platyhelminthes</taxon>
        <taxon>Cestoda</taxon>
        <taxon>Eucestoda</taxon>
        <taxon>Diphyllobothriidea</taxon>
        <taxon>Diphyllobothriidae</taxon>
        <taxon>Dibothriocephalus</taxon>
    </lineage>
</organism>
<keyword evidence="1" id="KW-1133">Transmembrane helix</keyword>
<gene>
    <name evidence="2" type="ORF">DILT_LOCUS17645</name>
</gene>
<feature type="transmembrane region" description="Helical" evidence="1">
    <location>
        <begin position="12"/>
        <end position="39"/>
    </location>
</feature>